<evidence type="ECO:0000256" key="1">
    <source>
        <dbReference type="ARBA" id="ARBA00004123"/>
    </source>
</evidence>
<evidence type="ECO:0000313" key="10">
    <source>
        <dbReference type="EMBL" id="CDR95785.1"/>
    </source>
</evidence>
<dbReference type="InterPro" id="IPR018978">
    <property type="entry name" value="SDO1/SBDS_central"/>
</dbReference>
<dbReference type="GO" id="GO:0005634">
    <property type="term" value="C:nucleus"/>
    <property type="evidence" value="ECO:0007669"/>
    <property type="project" value="UniProtKB-SubCell"/>
</dbReference>
<dbReference type="Gene3D" id="3.30.1250.10">
    <property type="entry name" value="Ribosome maturation protein SBDS, N-terminal domain"/>
    <property type="match status" value="1"/>
</dbReference>
<protein>
    <submittedName>
        <fullName evidence="10">Ribosome maturation protein SBDS</fullName>
    </submittedName>
</protein>
<dbReference type="InterPro" id="IPR037188">
    <property type="entry name" value="Sdo1/SBDS_central_sf"/>
</dbReference>
<sequence>MCGLFQPIGQVRLTNVATVRLKVGGCRFEIACYKNKVLNWRSGVETDIQEVLQSPYIFTSISKGKLAKNDQLIKAFGTKEVDVICKQILDKGEIQVSKEERNQQLQATFKDVVTILSEVAINPKTGHPLTSTLIENTLKSSAFSVTLREPAKKQALKALAHLQQLYPNEIARSQMRLKITCTAGQRREVLGFLKANNAYIENDGASGGQRNSYPRSRSSSVASDQSEDTTHVASQSSAEDVHEKAKSNGEGRSGARNKEGSSSVETRAHGAVVNIRFLCCTKIYREIDSFVTHTLQPPGSLQLVALNVKDAGNVGLSSLQNFSTQTSSATIKRSDSTHVNAVKTTQEGVAEALKNLSIDSKEDKSTASTRDNAASKKPAFKCTNCKMHFDSTAEYRAHCKSELHVFNNKLTLKGLPPVSPQEFEELELCRKNTSLT</sequence>
<evidence type="ECO:0000256" key="6">
    <source>
        <dbReference type="ARBA" id="ARBA00023242"/>
    </source>
</evidence>
<evidence type="ECO:0000256" key="2">
    <source>
        <dbReference type="ARBA" id="ARBA00004496"/>
    </source>
</evidence>
<dbReference type="GO" id="GO:0005737">
    <property type="term" value="C:cytoplasm"/>
    <property type="evidence" value="ECO:0007669"/>
    <property type="project" value="UniProtKB-SubCell"/>
</dbReference>
<dbReference type="InterPro" id="IPR036786">
    <property type="entry name" value="Ribosome_mat_SBDS_N_sf"/>
</dbReference>
<evidence type="ECO:0000259" key="9">
    <source>
        <dbReference type="PROSITE" id="PS00028"/>
    </source>
</evidence>
<dbReference type="Gene3D" id="1.10.10.900">
    <property type="entry name" value="SBDS protein C-terminal domain, subdomain 1"/>
    <property type="match status" value="1"/>
</dbReference>
<keyword evidence="11" id="KW-1185">Reference proteome</keyword>
<dbReference type="InterPro" id="IPR019783">
    <property type="entry name" value="SDO1/SBDS_N"/>
</dbReference>
<dbReference type="RefSeq" id="XP_012767971.1">
    <property type="nucleotide sequence ID" value="XM_012912517.1"/>
</dbReference>
<dbReference type="InterPro" id="IPR039100">
    <property type="entry name" value="Sdo1/SBDS-like"/>
</dbReference>
<proteinExistence type="inferred from homology"/>
<dbReference type="AlphaFoldDB" id="A0A061DCV5"/>
<feature type="region of interest" description="Disordered" evidence="8">
    <location>
        <begin position="201"/>
        <end position="266"/>
    </location>
</feature>
<keyword evidence="4" id="KW-0963">Cytoplasm</keyword>
<dbReference type="EMBL" id="LK391708">
    <property type="protein sequence ID" value="CDR95785.1"/>
    <property type="molecule type" value="Genomic_DNA"/>
</dbReference>
<dbReference type="OrthoDB" id="10253092at2759"/>
<dbReference type="VEuPathDB" id="PiroplasmaDB:BBBOND_0209380"/>
<keyword evidence="5" id="KW-0690">Ribosome biogenesis</keyword>
<dbReference type="Pfam" id="PF01172">
    <property type="entry name" value="SBDS_N"/>
    <property type="match status" value="1"/>
</dbReference>
<dbReference type="GO" id="GO:0042256">
    <property type="term" value="P:cytosolic ribosome assembly"/>
    <property type="evidence" value="ECO:0007669"/>
    <property type="project" value="InterPro"/>
</dbReference>
<dbReference type="KEGG" id="bbig:BBBOND_0209380"/>
<evidence type="ECO:0000256" key="8">
    <source>
        <dbReference type="SAM" id="MobiDB-lite"/>
    </source>
</evidence>
<dbReference type="PANTHER" id="PTHR10927">
    <property type="entry name" value="RIBOSOME MATURATION PROTEIN SBDS"/>
    <property type="match status" value="1"/>
</dbReference>
<dbReference type="Pfam" id="PF09377">
    <property type="entry name" value="SBDS_domain_II"/>
    <property type="match status" value="1"/>
</dbReference>
<dbReference type="PANTHER" id="PTHR10927:SF1">
    <property type="entry name" value="RIBOSOME MATURATION PROTEIN SBDS"/>
    <property type="match status" value="1"/>
</dbReference>
<dbReference type="GeneID" id="24564326"/>
<feature type="domain" description="C2H2-type" evidence="9">
    <location>
        <begin position="382"/>
        <end position="404"/>
    </location>
</feature>
<feature type="compositionally biased region" description="Low complexity" evidence="8">
    <location>
        <begin position="210"/>
        <end position="224"/>
    </location>
</feature>
<organism evidence="10 11">
    <name type="scientific">Babesia bigemina</name>
    <dbReference type="NCBI Taxonomy" id="5866"/>
    <lineage>
        <taxon>Eukaryota</taxon>
        <taxon>Sar</taxon>
        <taxon>Alveolata</taxon>
        <taxon>Apicomplexa</taxon>
        <taxon>Aconoidasida</taxon>
        <taxon>Piroplasmida</taxon>
        <taxon>Babesiidae</taxon>
        <taxon>Babesia</taxon>
    </lineage>
</organism>
<dbReference type="PROSITE" id="PS00028">
    <property type="entry name" value="ZINC_FINGER_C2H2_1"/>
    <property type="match status" value="1"/>
</dbReference>
<evidence type="ECO:0000256" key="7">
    <source>
        <dbReference type="ARBA" id="ARBA00049708"/>
    </source>
</evidence>
<dbReference type="SUPFAM" id="SSF89895">
    <property type="entry name" value="FYSH domain"/>
    <property type="match status" value="1"/>
</dbReference>
<feature type="compositionally biased region" description="Basic and acidic residues" evidence="8">
    <location>
        <begin position="239"/>
        <end position="249"/>
    </location>
</feature>
<gene>
    <name evidence="10" type="ORF">BBBOND_0209380</name>
</gene>
<accession>A0A061DCV5</accession>
<name>A0A061DCV5_BABBI</name>
<dbReference type="InterPro" id="IPR002140">
    <property type="entry name" value="Sdo1/SBDS"/>
</dbReference>
<dbReference type="InterPro" id="IPR013087">
    <property type="entry name" value="Znf_C2H2_type"/>
</dbReference>
<keyword evidence="6" id="KW-0539">Nucleus</keyword>
<dbReference type="STRING" id="5866.A0A061DCV5"/>
<dbReference type="SUPFAM" id="SSF109728">
    <property type="entry name" value="Hypothetical protein AF0491, middle domain"/>
    <property type="match status" value="1"/>
</dbReference>
<evidence type="ECO:0000256" key="5">
    <source>
        <dbReference type="ARBA" id="ARBA00022517"/>
    </source>
</evidence>
<evidence type="ECO:0000313" key="11">
    <source>
        <dbReference type="Proteomes" id="UP000033188"/>
    </source>
</evidence>
<reference evidence="11" key="1">
    <citation type="submission" date="2014-06" db="EMBL/GenBank/DDBJ databases">
        <authorList>
            <person name="Aslett M."/>
            <person name="De Silva N."/>
        </authorList>
    </citation>
    <scope>NUCLEOTIDE SEQUENCE [LARGE SCALE GENOMIC DNA]</scope>
    <source>
        <strain evidence="11">Bond</strain>
    </source>
</reference>
<comment type="subunit">
    <text evidence="7">Associates with the 60S ribosomal subunit.</text>
</comment>
<comment type="subcellular location">
    <subcellularLocation>
        <location evidence="2">Cytoplasm</location>
    </subcellularLocation>
    <subcellularLocation>
        <location evidence="1">Nucleus</location>
    </subcellularLocation>
</comment>
<evidence type="ECO:0000256" key="4">
    <source>
        <dbReference type="ARBA" id="ARBA00022490"/>
    </source>
</evidence>
<dbReference type="Proteomes" id="UP000033188">
    <property type="component" value="Chromosome 2"/>
</dbReference>
<dbReference type="NCBIfam" id="TIGR00291">
    <property type="entry name" value="RNA_SBDS"/>
    <property type="match status" value="1"/>
</dbReference>
<evidence type="ECO:0000256" key="3">
    <source>
        <dbReference type="ARBA" id="ARBA00007433"/>
    </source>
</evidence>
<comment type="similarity">
    <text evidence="3">Belongs to the SDO1/SBDS family.</text>
</comment>